<protein>
    <submittedName>
        <fullName evidence="10">Putative MFS-type transporter EfpA</fullName>
    </submittedName>
</protein>
<evidence type="ECO:0000256" key="3">
    <source>
        <dbReference type="ARBA" id="ARBA00022475"/>
    </source>
</evidence>
<gene>
    <name evidence="10" type="primary">efpA_2</name>
    <name evidence="10" type="ORF">HALOF300_03816</name>
</gene>
<dbReference type="PANTHER" id="PTHR42718">
    <property type="entry name" value="MAJOR FACILITATOR SUPERFAMILY MULTIDRUG TRANSPORTER MFSC"/>
    <property type="match status" value="1"/>
</dbReference>
<comment type="subcellular location">
    <subcellularLocation>
        <location evidence="1">Cell membrane</location>
        <topology evidence="1">Multi-pass membrane protein</topology>
    </subcellularLocation>
</comment>
<feature type="transmembrane region" description="Helical" evidence="8">
    <location>
        <begin position="142"/>
        <end position="164"/>
    </location>
</feature>
<dbReference type="Gene3D" id="1.20.1250.20">
    <property type="entry name" value="MFS general substrate transporter like domains"/>
    <property type="match status" value="1"/>
</dbReference>
<feature type="transmembrane region" description="Helical" evidence="8">
    <location>
        <begin position="405"/>
        <end position="427"/>
    </location>
</feature>
<keyword evidence="11" id="KW-1185">Reference proteome</keyword>
<evidence type="ECO:0000256" key="2">
    <source>
        <dbReference type="ARBA" id="ARBA00022448"/>
    </source>
</evidence>
<dbReference type="Pfam" id="PF07690">
    <property type="entry name" value="MFS_1"/>
    <property type="match status" value="1"/>
</dbReference>
<dbReference type="GO" id="GO:0022857">
    <property type="term" value="F:transmembrane transporter activity"/>
    <property type="evidence" value="ECO:0007669"/>
    <property type="project" value="InterPro"/>
</dbReference>
<dbReference type="AlphaFoldDB" id="A0A7M4DNT5"/>
<dbReference type="PANTHER" id="PTHR42718:SF46">
    <property type="entry name" value="BLR6921 PROTEIN"/>
    <property type="match status" value="1"/>
</dbReference>
<reference evidence="10 11" key="1">
    <citation type="submission" date="2019-11" db="EMBL/GenBank/DDBJ databases">
        <authorList>
            <person name="Criscuolo A."/>
        </authorList>
    </citation>
    <scope>NUCLEOTIDE SEQUENCE [LARGE SCALE GENOMIC DNA]</scope>
    <source>
        <strain evidence="10">CIP111667</strain>
    </source>
</reference>
<keyword evidence="6 8" id="KW-0472">Membrane</keyword>
<feature type="transmembrane region" description="Helical" evidence="8">
    <location>
        <begin position="107"/>
        <end position="130"/>
    </location>
</feature>
<dbReference type="PROSITE" id="PS50850">
    <property type="entry name" value="MFS"/>
    <property type="match status" value="1"/>
</dbReference>
<proteinExistence type="predicted"/>
<sequence>MAQPTASRMSARDLGVLVVLCGAIFLEGSDVAMLNVALPAIRTDLGLTTTELSGVITAYVVGYGGFMLLGGRAADVFGRRRMFLAWLVVFLLFSGLGGFATEGWMLLLARFVTGIAAGFLTPAGISLITTSFAEGPARNRALIIYGAAGAAGFSLGLVAGGLLTAIGWRWVFFAPVLIAAVLLALAIPLLTEPPHDGRRGRLGVGAALTLTASMVLFAYGLTLLERVHELGMQAVGALLLATALLVVFALGQRRAPDPLIRPGLLRAPGLAAANVTALLFAGSFYGFQFLTTLYLQELRGWTPLQTGLAMLLMALDVVLAPTLAPRLVQRFGVRRVIAGGLLAGLVAYTLFLRADLDWAYAAMVPTMVGIGFMFALVYGPLAIAATDGVAGSDQGVAGGLLNTSLQFGAALGISAATAVQVAALGAATGPEADLDAIRAAIGVPIVFVLLGAVVITVGGRPHSGRRTDRHQSTGAVAASASEESLAACLPREVDPSGPASAPAPTR</sequence>
<keyword evidence="2" id="KW-0813">Transport</keyword>
<dbReference type="PROSITE" id="PS00216">
    <property type="entry name" value="SUGAR_TRANSPORT_1"/>
    <property type="match status" value="1"/>
</dbReference>
<feature type="transmembrane region" description="Helical" evidence="8">
    <location>
        <begin position="307"/>
        <end position="324"/>
    </location>
</feature>
<comment type="caution">
    <text evidence="10">The sequence shown here is derived from an EMBL/GenBank/DDBJ whole genome shotgun (WGS) entry which is preliminary data.</text>
</comment>
<evidence type="ECO:0000256" key="7">
    <source>
        <dbReference type="SAM" id="MobiDB-lite"/>
    </source>
</evidence>
<feature type="transmembrane region" description="Helical" evidence="8">
    <location>
        <begin position="52"/>
        <end position="71"/>
    </location>
</feature>
<feature type="transmembrane region" description="Helical" evidence="8">
    <location>
        <begin position="83"/>
        <end position="101"/>
    </location>
</feature>
<organism evidence="10 11">
    <name type="scientific">Occultella aeris</name>
    <dbReference type="NCBI Taxonomy" id="2761496"/>
    <lineage>
        <taxon>Bacteria</taxon>
        <taxon>Bacillati</taxon>
        <taxon>Actinomycetota</taxon>
        <taxon>Actinomycetes</taxon>
        <taxon>Micrococcales</taxon>
        <taxon>Ruaniaceae</taxon>
        <taxon>Occultella</taxon>
    </lineage>
</organism>
<dbReference type="RefSeq" id="WP_197522674.1">
    <property type="nucleotide sequence ID" value="NZ_CACRYJ010000055.1"/>
</dbReference>
<keyword evidence="4 8" id="KW-0812">Transmembrane</keyword>
<feature type="transmembrane region" description="Helical" evidence="8">
    <location>
        <begin position="358"/>
        <end position="384"/>
    </location>
</feature>
<feature type="transmembrane region" description="Helical" evidence="8">
    <location>
        <begin position="202"/>
        <end position="224"/>
    </location>
</feature>
<evidence type="ECO:0000256" key="5">
    <source>
        <dbReference type="ARBA" id="ARBA00022989"/>
    </source>
</evidence>
<evidence type="ECO:0000313" key="10">
    <source>
        <dbReference type="EMBL" id="VZO39116.1"/>
    </source>
</evidence>
<feature type="transmembrane region" description="Helical" evidence="8">
    <location>
        <begin position="263"/>
        <end position="287"/>
    </location>
</feature>
<evidence type="ECO:0000256" key="1">
    <source>
        <dbReference type="ARBA" id="ARBA00004651"/>
    </source>
</evidence>
<keyword evidence="3" id="KW-1003">Cell membrane</keyword>
<dbReference type="InterPro" id="IPR005829">
    <property type="entry name" value="Sugar_transporter_CS"/>
</dbReference>
<name>A0A7M4DNT5_9MICO</name>
<evidence type="ECO:0000313" key="11">
    <source>
        <dbReference type="Proteomes" id="UP000419743"/>
    </source>
</evidence>
<dbReference type="EMBL" id="CACRYJ010000055">
    <property type="protein sequence ID" value="VZO39116.1"/>
    <property type="molecule type" value="Genomic_DNA"/>
</dbReference>
<dbReference type="Proteomes" id="UP000419743">
    <property type="component" value="Unassembled WGS sequence"/>
</dbReference>
<feature type="transmembrane region" description="Helical" evidence="8">
    <location>
        <begin position="439"/>
        <end position="459"/>
    </location>
</feature>
<dbReference type="GO" id="GO:0005886">
    <property type="term" value="C:plasma membrane"/>
    <property type="evidence" value="ECO:0007669"/>
    <property type="project" value="UniProtKB-SubCell"/>
</dbReference>
<dbReference type="InterPro" id="IPR020846">
    <property type="entry name" value="MFS_dom"/>
</dbReference>
<dbReference type="InterPro" id="IPR011701">
    <property type="entry name" value="MFS"/>
</dbReference>
<dbReference type="CDD" id="cd17321">
    <property type="entry name" value="MFS_MMR_MDR_like"/>
    <property type="match status" value="1"/>
</dbReference>
<feature type="transmembrane region" description="Helical" evidence="8">
    <location>
        <begin position="336"/>
        <end position="352"/>
    </location>
</feature>
<feature type="transmembrane region" description="Helical" evidence="8">
    <location>
        <begin position="170"/>
        <end position="190"/>
    </location>
</feature>
<evidence type="ECO:0000256" key="8">
    <source>
        <dbReference type="SAM" id="Phobius"/>
    </source>
</evidence>
<feature type="domain" description="Major facilitator superfamily (MFS) profile" evidence="9">
    <location>
        <begin position="16"/>
        <end position="454"/>
    </location>
</feature>
<feature type="region of interest" description="Disordered" evidence="7">
    <location>
        <begin position="460"/>
        <end position="483"/>
    </location>
</feature>
<dbReference type="InterPro" id="IPR036259">
    <property type="entry name" value="MFS_trans_sf"/>
</dbReference>
<accession>A0A7M4DNT5</accession>
<evidence type="ECO:0000259" key="9">
    <source>
        <dbReference type="PROSITE" id="PS50850"/>
    </source>
</evidence>
<dbReference type="Gene3D" id="1.20.1720.10">
    <property type="entry name" value="Multidrug resistance protein D"/>
    <property type="match status" value="1"/>
</dbReference>
<dbReference type="SUPFAM" id="SSF103473">
    <property type="entry name" value="MFS general substrate transporter"/>
    <property type="match status" value="1"/>
</dbReference>
<feature type="transmembrane region" description="Helical" evidence="8">
    <location>
        <begin position="230"/>
        <end position="251"/>
    </location>
</feature>
<evidence type="ECO:0000256" key="6">
    <source>
        <dbReference type="ARBA" id="ARBA00023136"/>
    </source>
</evidence>
<keyword evidence="5 8" id="KW-1133">Transmembrane helix</keyword>
<evidence type="ECO:0000256" key="4">
    <source>
        <dbReference type="ARBA" id="ARBA00022692"/>
    </source>
</evidence>